<keyword evidence="1" id="KW-0812">Transmembrane</keyword>
<sequence>MREKDIIGAINGIHVNPSVKAKVLELGSHRQKPKTRTYRWKSVAAVTLALLFCSLNFGMPFLHDRSKSDPLFDGFAIRTYAASGEEIALSANAVIPLKEYSPLMSSVPGIPFIMPAIGIEADEIHVSVDKGALLTWKAPDGIVEDKGNTYECKADETIYWSPLSKDGTLAKQGKVIVSALKNGKERIRAEIAINQTGNSKYSAEVYSLISKPEKVNRENLKFIIDTDGSYTGFSNLSANYKIQEAENDGYLVTQDLEVIANKNVWDNFVKASLRKENAGIRIVKFYTESADSPYFSDLFYNDGYFYLFDSSSKSQVKQPYLYLKTLEGRFGDPLRDSGAIVLTNDAALTFDMVMKSIYSSNLNSIKDISPFQIVMFK</sequence>
<comment type="caution">
    <text evidence="2">The sequence shown here is derived from an EMBL/GenBank/DDBJ whole genome shotgun (WGS) entry which is preliminary data.</text>
</comment>
<dbReference type="AlphaFoldDB" id="A0A1V4SH15"/>
<dbReference type="Proteomes" id="UP000191554">
    <property type="component" value="Unassembled WGS sequence"/>
</dbReference>
<feature type="transmembrane region" description="Helical" evidence="1">
    <location>
        <begin position="40"/>
        <end position="62"/>
    </location>
</feature>
<evidence type="ECO:0000313" key="3">
    <source>
        <dbReference type="Proteomes" id="UP000191554"/>
    </source>
</evidence>
<evidence type="ECO:0000256" key="1">
    <source>
        <dbReference type="SAM" id="Phobius"/>
    </source>
</evidence>
<gene>
    <name evidence="2" type="ORF">CLHUN_35240</name>
</gene>
<keyword evidence="1" id="KW-1133">Transmembrane helix</keyword>
<keyword evidence="1" id="KW-0472">Membrane</keyword>
<dbReference type="RefSeq" id="WP_080065946.1">
    <property type="nucleotide sequence ID" value="NZ_MZGX01000027.1"/>
</dbReference>
<evidence type="ECO:0000313" key="2">
    <source>
        <dbReference type="EMBL" id="OPX42557.1"/>
    </source>
</evidence>
<dbReference type="EMBL" id="MZGX01000027">
    <property type="protein sequence ID" value="OPX42557.1"/>
    <property type="molecule type" value="Genomic_DNA"/>
</dbReference>
<protein>
    <submittedName>
        <fullName evidence="2">Uncharacterized protein</fullName>
    </submittedName>
</protein>
<organism evidence="2 3">
    <name type="scientific">Ruminiclostridium hungatei</name>
    <name type="common">Clostridium hungatei</name>
    <dbReference type="NCBI Taxonomy" id="48256"/>
    <lineage>
        <taxon>Bacteria</taxon>
        <taxon>Bacillati</taxon>
        <taxon>Bacillota</taxon>
        <taxon>Clostridia</taxon>
        <taxon>Eubacteriales</taxon>
        <taxon>Oscillospiraceae</taxon>
        <taxon>Ruminiclostridium</taxon>
    </lineage>
</organism>
<keyword evidence="3" id="KW-1185">Reference proteome</keyword>
<reference evidence="2 3" key="1">
    <citation type="submission" date="2017-03" db="EMBL/GenBank/DDBJ databases">
        <title>Genome sequence of Clostridium hungatei DSM 14427.</title>
        <authorList>
            <person name="Poehlein A."/>
            <person name="Daniel R."/>
        </authorList>
    </citation>
    <scope>NUCLEOTIDE SEQUENCE [LARGE SCALE GENOMIC DNA]</scope>
    <source>
        <strain evidence="2 3">DSM 14427</strain>
    </source>
</reference>
<dbReference type="STRING" id="48256.CLHUN_35240"/>
<name>A0A1V4SH15_RUMHU</name>
<accession>A0A1V4SH15</accession>
<proteinExistence type="predicted"/>
<dbReference type="OrthoDB" id="9804799at2"/>